<proteinExistence type="predicted"/>
<keyword evidence="3" id="KW-1133">Transmembrane helix</keyword>
<keyword evidence="2 3" id="KW-0472">Membrane</keyword>
<name>A0ABV7HLW0_9GAMM</name>
<dbReference type="InterPro" id="IPR050811">
    <property type="entry name" value="Phosphate_ABC_transporter"/>
</dbReference>
<dbReference type="EMBL" id="JBHRSZ010000007">
    <property type="protein sequence ID" value="MFC3152662.1"/>
    <property type="molecule type" value="Genomic_DNA"/>
</dbReference>
<dbReference type="SUPFAM" id="SSF103088">
    <property type="entry name" value="OmpA-like"/>
    <property type="match status" value="1"/>
</dbReference>
<evidence type="ECO:0000313" key="6">
    <source>
        <dbReference type="Proteomes" id="UP001595476"/>
    </source>
</evidence>
<dbReference type="CDD" id="cd13566">
    <property type="entry name" value="PBP2_phosphate"/>
    <property type="match status" value="1"/>
</dbReference>
<accession>A0ABV7HLW0</accession>
<dbReference type="SUPFAM" id="SSF53850">
    <property type="entry name" value="Periplasmic binding protein-like II"/>
    <property type="match status" value="1"/>
</dbReference>
<dbReference type="Pfam" id="PF00691">
    <property type="entry name" value="OmpA"/>
    <property type="match status" value="1"/>
</dbReference>
<evidence type="ECO:0000256" key="2">
    <source>
        <dbReference type="PROSITE-ProRule" id="PRU00473"/>
    </source>
</evidence>
<feature type="domain" description="OmpA-like" evidence="4">
    <location>
        <begin position="362"/>
        <end position="478"/>
    </location>
</feature>
<evidence type="ECO:0000256" key="1">
    <source>
        <dbReference type="ARBA" id="ARBA00022729"/>
    </source>
</evidence>
<dbReference type="Proteomes" id="UP001595476">
    <property type="component" value="Unassembled WGS sequence"/>
</dbReference>
<dbReference type="Gene3D" id="3.40.190.10">
    <property type="entry name" value="Periplasmic binding protein-like II"/>
    <property type="match status" value="2"/>
</dbReference>
<dbReference type="CDD" id="cd07185">
    <property type="entry name" value="OmpA_C-like"/>
    <property type="match status" value="1"/>
</dbReference>
<dbReference type="InterPro" id="IPR024370">
    <property type="entry name" value="PBP_domain"/>
</dbReference>
<sequence length="478" mass="52982">MRPAHSLTITNFIIWTSTAFIWVMCQIALLLTSAHANAQPALLASTTQLDFHQLPEKTETWIHMQGSNTVGERLTPSIAVDFMRTKGIQDIAITTGRDQYDKYIKGVNPETGKYVQIRIESYGSSTGFKGLVKGTADIGAASRPIKMKEVDKLQKLGNMTSKEAEFVIGIDGLAIIVHPSNPIKSLTVTEIAQLFSGQITNWSQLGGSDLPVNLHARDNESGTWDTFKNLVLAKKYKLSPSAKRYVSNDELSHQVSLDPNAIGFSGLSSVGDSKLLAVADGESSPAMYPTRLTVGTEDYPLARRLFLYASPINRKPMVDEFLNFAMGQQGQLLVDEIGYISQNIETHNLAVSADLPSYYQDAVEGADRLSMNFRFKHGKAQLDNKAYADVQRLVEFMNQDGNQSKRVVLIGSSDPRLKNEYAVLLSKLRAKVVRRQLIKEGIERSRIQTVANGALMQVAGNDSLTQRIKNRRVEVWMQ</sequence>
<feature type="transmembrane region" description="Helical" evidence="3">
    <location>
        <begin position="12"/>
        <end position="31"/>
    </location>
</feature>
<dbReference type="Gene3D" id="3.30.1330.60">
    <property type="entry name" value="OmpA-like domain"/>
    <property type="match status" value="1"/>
</dbReference>
<dbReference type="Pfam" id="PF12849">
    <property type="entry name" value="PBP_like_2"/>
    <property type="match status" value="1"/>
</dbReference>
<organism evidence="5 6">
    <name type="scientific">Litoribrevibacter euphylliae</name>
    <dbReference type="NCBI Taxonomy" id="1834034"/>
    <lineage>
        <taxon>Bacteria</taxon>
        <taxon>Pseudomonadati</taxon>
        <taxon>Pseudomonadota</taxon>
        <taxon>Gammaproteobacteria</taxon>
        <taxon>Oceanospirillales</taxon>
        <taxon>Oceanospirillaceae</taxon>
        <taxon>Litoribrevibacter</taxon>
    </lineage>
</organism>
<reference evidence="6" key="1">
    <citation type="journal article" date="2019" name="Int. J. Syst. Evol. Microbiol.">
        <title>The Global Catalogue of Microorganisms (GCM) 10K type strain sequencing project: providing services to taxonomists for standard genome sequencing and annotation.</title>
        <authorList>
            <consortium name="The Broad Institute Genomics Platform"/>
            <consortium name="The Broad Institute Genome Sequencing Center for Infectious Disease"/>
            <person name="Wu L."/>
            <person name="Ma J."/>
        </authorList>
    </citation>
    <scope>NUCLEOTIDE SEQUENCE [LARGE SCALE GENOMIC DNA]</scope>
    <source>
        <strain evidence="6">KCTC 52438</strain>
    </source>
</reference>
<dbReference type="InterPro" id="IPR036737">
    <property type="entry name" value="OmpA-like_sf"/>
</dbReference>
<keyword evidence="6" id="KW-1185">Reference proteome</keyword>
<dbReference type="PANTHER" id="PTHR30570:SF1">
    <property type="entry name" value="PHOSPHATE-BINDING PROTEIN PSTS"/>
    <property type="match status" value="1"/>
</dbReference>
<evidence type="ECO:0000313" key="5">
    <source>
        <dbReference type="EMBL" id="MFC3152662.1"/>
    </source>
</evidence>
<dbReference type="InterPro" id="IPR006665">
    <property type="entry name" value="OmpA-like"/>
</dbReference>
<evidence type="ECO:0000259" key="4">
    <source>
        <dbReference type="PROSITE" id="PS51123"/>
    </source>
</evidence>
<dbReference type="PANTHER" id="PTHR30570">
    <property type="entry name" value="PERIPLASMIC PHOSPHATE BINDING COMPONENT OF PHOSPHATE ABC TRANSPORTER"/>
    <property type="match status" value="1"/>
</dbReference>
<keyword evidence="3" id="KW-0812">Transmembrane</keyword>
<comment type="caution">
    <text evidence="5">The sequence shown here is derived from an EMBL/GenBank/DDBJ whole genome shotgun (WGS) entry which is preliminary data.</text>
</comment>
<evidence type="ECO:0000256" key="3">
    <source>
        <dbReference type="SAM" id="Phobius"/>
    </source>
</evidence>
<protein>
    <submittedName>
        <fullName evidence="5">Substrate-binding domain-containing protein</fullName>
    </submittedName>
</protein>
<dbReference type="PROSITE" id="PS51123">
    <property type="entry name" value="OMPA_2"/>
    <property type="match status" value="1"/>
</dbReference>
<keyword evidence="1" id="KW-0732">Signal</keyword>
<gene>
    <name evidence="5" type="ORF">ACFOEK_16620</name>
</gene>
<dbReference type="RefSeq" id="WP_386722589.1">
    <property type="nucleotide sequence ID" value="NZ_JBHRSZ010000007.1"/>
</dbReference>